<keyword evidence="1" id="KW-1133">Transmembrane helix</keyword>
<comment type="caution">
    <text evidence="2">The sequence shown here is derived from an EMBL/GenBank/DDBJ whole genome shotgun (WGS) entry which is preliminary data.</text>
</comment>
<reference evidence="2 3" key="1">
    <citation type="journal article" date="2019" name="Int. J. Syst. Evol. Microbiol.">
        <title>The Global Catalogue of Microorganisms (GCM) 10K type strain sequencing project: providing services to taxonomists for standard genome sequencing and annotation.</title>
        <authorList>
            <consortium name="The Broad Institute Genomics Platform"/>
            <consortium name="The Broad Institute Genome Sequencing Center for Infectious Disease"/>
            <person name="Wu L."/>
            <person name="Ma J."/>
        </authorList>
    </citation>
    <scope>NUCLEOTIDE SEQUENCE [LARGE SCALE GENOMIC DNA]</scope>
    <source>
        <strain evidence="2 3">RDMS1</strain>
    </source>
</reference>
<dbReference type="EMBL" id="JBHTAX010000001">
    <property type="protein sequence ID" value="MFC7191536.1"/>
    <property type="molecule type" value="Genomic_DNA"/>
</dbReference>
<proteinExistence type="predicted"/>
<name>A0ABD5YW90_9EURY</name>
<dbReference type="RefSeq" id="WP_264555589.1">
    <property type="nucleotide sequence ID" value="NZ_CP109979.1"/>
</dbReference>
<organism evidence="2 3">
    <name type="scientific">Halocatena marina</name>
    <dbReference type="NCBI Taxonomy" id="2934937"/>
    <lineage>
        <taxon>Archaea</taxon>
        <taxon>Methanobacteriati</taxon>
        <taxon>Methanobacteriota</taxon>
        <taxon>Stenosarchaea group</taxon>
        <taxon>Halobacteria</taxon>
        <taxon>Halobacteriales</taxon>
        <taxon>Natronomonadaceae</taxon>
        <taxon>Halocatena</taxon>
    </lineage>
</organism>
<feature type="transmembrane region" description="Helical" evidence="1">
    <location>
        <begin position="49"/>
        <end position="68"/>
    </location>
</feature>
<feature type="transmembrane region" description="Helical" evidence="1">
    <location>
        <begin position="12"/>
        <end position="37"/>
    </location>
</feature>
<keyword evidence="3" id="KW-1185">Reference proteome</keyword>
<dbReference type="Proteomes" id="UP001596417">
    <property type="component" value="Unassembled WGS sequence"/>
</dbReference>
<evidence type="ECO:0000313" key="3">
    <source>
        <dbReference type="Proteomes" id="UP001596417"/>
    </source>
</evidence>
<accession>A0ABD5YW90</accession>
<keyword evidence="1" id="KW-0812">Transmembrane</keyword>
<keyword evidence="1" id="KW-0472">Membrane</keyword>
<sequence length="134" mass="14076">MTSTFEFLFGRSWVVSLRIIAVGVFLSISIGLIGRLIPLGAIVVYRSEIAGVLASMAFLSGAGAIAYFNSGYVVILLIQVLLLLGLFTSGGVAVFPGSSMVEQFQLKIQFAIVIGLLLSTIGYAVGGAVRSIRS</sequence>
<evidence type="ECO:0008006" key="4">
    <source>
        <dbReference type="Google" id="ProtNLM"/>
    </source>
</evidence>
<evidence type="ECO:0000313" key="2">
    <source>
        <dbReference type="EMBL" id="MFC7191536.1"/>
    </source>
</evidence>
<evidence type="ECO:0000256" key="1">
    <source>
        <dbReference type="SAM" id="Phobius"/>
    </source>
</evidence>
<dbReference type="AlphaFoldDB" id="A0ABD5YW90"/>
<gene>
    <name evidence="2" type="ORF">ACFQL7_18175</name>
</gene>
<protein>
    <recommendedName>
        <fullName evidence="4">ABC transporter permease</fullName>
    </recommendedName>
</protein>
<feature type="transmembrane region" description="Helical" evidence="1">
    <location>
        <begin position="74"/>
        <end position="96"/>
    </location>
</feature>
<feature type="transmembrane region" description="Helical" evidence="1">
    <location>
        <begin position="108"/>
        <end position="129"/>
    </location>
</feature>
<dbReference type="GeneID" id="76201276"/>